<proteinExistence type="predicted"/>
<dbReference type="Proteomes" id="UP001610432">
    <property type="component" value="Unassembled WGS sequence"/>
</dbReference>
<protein>
    <submittedName>
        <fullName evidence="2">Uncharacterized protein</fullName>
    </submittedName>
</protein>
<reference evidence="2 3" key="1">
    <citation type="submission" date="2024-07" db="EMBL/GenBank/DDBJ databases">
        <title>Section-level genome sequencing and comparative genomics of Aspergillus sections Usti and Cavernicolus.</title>
        <authorList>
            <consortium name="Lawrence Berkeley National Laboratory"/>
            <person name="Nybo J.L."/>
            <person name="Vesth T.C."/>
            <person name="Theobald S."/>
            <person name="Frisvad J.C."/>
            <person name="Larsen T.O."/>
            <person name="Kjaerboelling I."/>
            <person name="Rothschild-Mancinelli K."/>
            <person name="Lyhne E.K."/>
            <person name="Kogle M.E."/>
            <person name="Barry K."/>
            <person name="Clum A."/>
            <person name="Na H."/>
            <person name="Ledsgaard L."/>
            <person name="Lin J."/>
            <person name="Lipzen A."/>
            <person name="Kuo A."/>
            <person name="Riley R."/>
            <person name="Mondo S."/>
            <person name="Labutti K."/>
            <person name="Haridas S."/>
            <person name="Pangalinan J."/>
            <person name="Salamov A.A."/>
            <person name="Simmons B.A."/>
            <person name="Magnuson J.K."/>
            <person name="Chen J."/>
            <person name="Drula E."/>
            <person name="Henrissat B."/>
            <person name="Wiebenga A."/>
            <person name="Lubbers R.J."/>
            <person name="Gomes A.C."/>
            <person name="Macurrencykelacurrency M.R."/>
            <person name="Stajich J."/>
            <person name="Grigoriev I.V."/>
            <person name="Mortensen U.H."/>
            <person name="De Vries R.P."/>
            <person name="Baker S.E."/>
            <person name="Andersen M.R."/>
        </authorList>
    </citation>
    <scope>NUCLEOTIDE SEQUENCE [LARGE SCALE GENOMIC DNA]</scope>
    <source>
        <strain evidence="2 3">CBS 449.75</strain>
    </source>
</reference>
<keyword evidence="3" id="KW-1185">Reference proteome</keyword>
<dbReference type="PANTHER" id="PTHR37540">
    <property type="entry name" value="TRANSCRIPTION FACTOR (ACR-2), PUTATIVE-RELATED-RELATED"/>
    <property type="match status" value="1"/>
</dbReference>
<evidence type="ECO:0000313" key="2">
    <source>
        <dbReference type="EMBL" id="KAL2860971.1"/>
    </source>
</evidence>
<dbReference type="Pfam" id="PF11951">
    <property type="entry name" value="Fungal_trans_2"/>
    <property type="match status" value="1"/>
</dbReference>
<feature type="region of interest" description="Disordered" evidence="1">
    <location>
        <begin position="1"/>
        <end position="22"/>
    </location>
</feature>
<dbReference type="PANTHER" id="PTHR37540:SF5">
    <property type="entry name" value="TRANSCRIPTION FACTOR DOMAIN-CONTAINING PROTEIN"/>
    <property type="match status" value="1"/>
</dbReference>
<accession>A0ABR4L8V5</accession>
<feature type="compositionally biased region" description="Polar residues" evidence="1">
    <location>
        <begin position="7"/>
        <end position="19"/>
    </location>
</feature>
<feature type="compositionally biased region" description="Basic and acidic residues" evidence="1">
    <location>
        <begin position="53"/>
        <end position="63"/>
    </location>
</feature>
<feature type="region of interest" description="Disordered" evidence="1">
    <location>
        <begin position="41"/>
        <end position="63"/>
    </location>
</feature>
<name>A0ABR4L8V5_9EURO</name>
<gene>
    <name evidence="2" type="ORF">BJX67DRAFT_317822</name>
</gene>
<dbReference type="RefSeq" id="XP_070880865.1">
    <property type="nucleotide sequence ID" value="XM_071027261.1"/>
</dbReference>
<dbReference type="InterPro" id="IPR021858">
    <property type="entry name" value="Fun_TF"/>
</dbReference>
<sequence>MEPNRFTFLNSTGTPSLSQPAAKKMRAHVTKSNFAKRRQRIARTAGANTESTTDERRVPEERNGDVDFLNGKWTGFDNSALQKIQELLYLEGRQAADNPTEAAWFNLIASEPAMVEATMAVALQHWSPSNSWQRKADYHLYKAVSLTKQRIASAASRSDGVLGAVVTMAFGASLENNQLAWNVHIDGLAHIIKERESRVPNSLPSWFIDLIVQDSINNIFGFPRVWHPTILSALGDYHQQSIPKLVATCDSVVQLGKVITSHHDSPFDTPLIAQEIEEPLARLHYEARSLRASDNLHIDAAARAIELVLYLLWPSQSTAHLTLLAGELGAVMRRFPVQGCSYMQLTSFQLMVGAVAAEEGSAARAWFIDILSTSVRCMQLRGWQEPLNLLKLRPASDIGLIDRFRHLWKELQKSDAPLGV</sequence>
<evidence type="ECO:0000256" key="1">
    <source>
        <dbReference type="SAM" id="MobiDB-lite"/>
    </source>
</evidence>
<dbReference type="GeneID" id="98142333"/>
<organism evidence="2 3">
    <name type="scientific">Aspergillus lucknowensis</name>
    <dbReference type="NCBI Taxonomy" id="176173"/>
    <lineage>
        <taxon>Eukaryota</taxon>
        <taxon>Fungi</taxon>
        <taxon>Dikarya</taxon>
        <taxon>Ascomycota</taxon>
        <taxon>Pezizomycotina</taxon>
        <taxon>Eurotiomycetes</taxon>
        <taxon>Eurotiomycetidae</taxon>
        <taxon>Eurotiales</taxon>
        <taxon>Aspergillaceae</taxon>
        <taxon>Aspergillus</taxon>
        <taxon>Aspergillus subgen. Nidulantes</taxon>
    </lineage>
</organism>
<comment type="caution">
    <text evidence="2">The sequence shown here is derived from an EMBL/GenBank/DDBJ whole genome shotgun (WGS) entry which is preliminary data.</text>
</comment>
<dbReference type="EMBL" id="JBFXLQ010000078">
    <property type="protein sequence ID" value="KAL2860971.1"/>
    <property type="molecule type" value="Genomic_DNA"/>
</dbReference>
<evidence type="ECO:0000313" key="3">
    <source>
        <dbReference type="Proteomes" id="UP001610432"/>
    </source>
</evidence>